<dbReference type="Proteomes" id="UP000033591">
    <property type="component" value="Unassembled WGS sequence"/>
</dbReference>
<organism evidence="1 2">
    <name type="scientific">Rickettsia rhipicephali str. Ect</name>
    <dbReference type="NCBI Taxonomy" id="1359199"/>
    <lineage>
        <taxon>Bacteria</taxon>
        <taxon>Pseudomonadati</taxon>
        <taxon>Pseudomonadota</taxon>
        <taxon>Alphaproteobacteria</taxon>
        <taxon>Rickettsiales</taxon>
        <taxon>Rickettsiaceae</taxon>
        <taxon>Rickettsieae</taxon>
        <taxon>Rickettsia</taxon>
        <taxon>spotted fever group</taxon>
    </lineage>
</organism>
<name>A0A0F3PI59_RICRH</name>
<evidence type="ECO:0000313" key="2">
    <source>
        <dbReference type="Proteomes" id="UP000033591"/>
    </source>
</evidence>
<proteinExistence type="predicted"/>
<reference evidence="1 2" key="1">
    <citation type="submission" date="2015-01" db="EMBL/GenBank/DDBJ databases">
        <title>Genome Sequencing of Rickettsiales.</title>
        <authorList>
            <person name="Daugherty S.C."/>
            <person name="Su Q."/>
            <person name="Abolude K."/>
            <person name="Beier-Sexton M."/>
            <person name="Carlyon J.A."/>
            <person name="Carter R."/>
            <person name="Day N.P."/>
            <person name="Dumler S.J."/>
            <person name="Dyachenko V."/>
            <person name="Godinez A."/>
            <person name="Kurtti T.J."/>
            <person name="Lichay M."/>
            <person name="Mullins K.E."/>
            <person name="Ott S."/>
            <person name="Pappas-Brown V."/>
            <person name="Paris D.H."/>
            <person name="Patel P."/>
            <person name="Richards A.L."/>
            <person name="Sadzewicz L."/>
            <person name="Sears K."/>
            <person name="Seidman D."/>
            <person name="Sengamalay N."/>
            <person name="Stenos J."/>
            <person name="Tallon L.J."/>
            <person name="Vincent G."/>
            <person name="Fraser C.M."/>
            <person name="Munderloh U."/>
            <person name="Dunning-Hotopp J.C."/>
        </authorList>
    </citation>
    <scope>NUCLEOTIDE SEQUENCE [LARGE SCALE GENOMIC DNA]</scope>
    <source>
        <strain evidence="1 2">Ect</strain>
    </source>
</reference>
<gene>
    <name evidence="1" type="ORF">RMAECT_0746</name>
</gene>
<sequence>MTDSSDPGAYWRKLKQRLNEEKSEVVTNCHGLKLTATDGKNI</sequence>
<comment type="caution">
    <text evidence="1">The sequence shown here is derived from an EMBL/GenBank/DDBJ whole genome shotgun (WGS) entry which is preliminary data.</text>
</comment>
<dbReference type="AlphaFoldDB" id="A0A0F3PI59"/>
<dbReference type="PATRIC" id="fig|1359199.3.peg.733"/>
<protein>
    <submittedName>
        <fullName evidence="1">Uncharacterized protein</fullName>
    </submittedName>
</protein>
<evidence type="ECO:0000313" key="1">
    <source>
        <dbReference type="EMBL" id="KJV79612.1"/>
    </source>
</evidence>
<accession>A0A0F3PI59</accession>
<dbReference type="EMBL" id="LAOC01000001">
    <property type="protein sequence ID" value="KJV79612.1"/>
    <property type="molecule type" value="Genomic_DNA"/>
</dbReference>